<dbReference type="InterPro" id="IPR016181">
    <property type="entry name" value="Acyl_CoA_acyltransferase"/>
</dbReference>
<evidence type="ECO:0000259" key="1">
    <source>
        <dbReference type="PROSITE" id="PS51186"/>
    </source>
</evidence>
<evidence type="ECO:0000313" key="3">
    <source>
        <dbReference type="Proteomes" id="UP001596500"/>
    </source>
</evidence>
<dbReference type="InterPro" id="IPR000182">
    <property type="entry name" value="GNAT_dom"/>
</dbReference>
<proteinExistence type="predicted"/>
<dbReference type="EMBL" id="JBHTBW010000020">
    <property type="protein sequence ID" value="MFC7441060.1"/>
    <property type="molecule type" value="Genomic_DNA"/>
</dbReference>
<dbReference type="Proteomes" id="UP001596500">
    <property type="component" value="Unassembled WGS sequence"/>
</dbReference>
<organism evidence="2 3">
    <name type="scientific">Laceyella putida</name>
    <dbReference type="NCBI Taxonomy" id="110101"/>
    <lineage>
        <taxon>Bacteria</taxon>
        <taxon>Bacillati</taxon>
        <taxon>Bacillota</taxon>
        <taxon>Bacilli</taxon>
        <taxon>Bacillales</taxon>
        <taxon>Thermoactinomycetaceae</taxon>
        <taxon>Laceyella</taxon>
    </lineage>
</organism>
<dbReference type="PROSITE" id="PS51186">
    <property type="entry name" value="GNAT"/>
    <property type="match status" value="1"/>
</dbReference>
<accession>A0ABW2RJF0</accession>
<keyword evidence="3" id="KW-1185">Reference proteome</keyword>
<dbReference type="Gene3D" id="3.40.630.30">
    <property type="match status" value="1"/>
</dbReference>
<name>A0ABW2RJF0_9BACL</name>
<dbReference type="RefSeq" id="WP_379864355.1">
    <property type="nucleotide sequence ID" value="NZ_JBHTBW010000020.1"/>
</dbReference>
<feature type="domain" description="N-acetyltransferase" evidence="1">
    <location>
        <begin position="7"/>
        <end position="175"/>
    </location>
</feature>
<keyword evidence="2" id="KW-0012">Acyltransferase</keyword>
<dbReference type="PANTHER" id="PTHR43415:SF3">
    <property type="entry name" value="GNAT-FAMILY ACETYLTRANSFERASE"/>
    <property type="match status" value="1"/>
</dbReference>
<gene>
    <name evidence="2" type="ORF">ACFQNG_07815</name>
</gene>
<dbReference type="PANTHER" id="PTHR43415">
    <property type="entry name" value="SPERMIDINE N(1)-ACETYLTRANSFERASE"/>
    <property type="match status" value="1"/>
</dbReference>
<protein>
    <submittedName>
        <fullName evidence="2">GNAT family N-acetyltransferase</fullName>
        <ecNumber evidence="2">2.3.-.-</ecNumber>
    </submittedName>
</protein>
<dbReference type="EC" id="2.3.-.-" evidence="2"/>
<sequence length="185" mass="21926">MFSLNGVTLRPFEPEDIEIMYDWHLDYELDIYSSWGKKLSRAQFKKKFEQNILDNSLEGCVVFGIEVSERLVGQISLESINRQNRYATIYINIGERGFRGRGIGRTAIRIMVDYGFKVENLEKIYAEIYGFNSRSQRCFECVGFQREGVCRKHEIHNGERHDIHLFGILKEEFYERYETLFKLPK</sequence>
<dbReference type="SUPFAM" id="SSF55729">
    <property type="entry name" value="Acyl-CoA N-acyltransferases (Nat)"/>
    <property type="match status" value="1"/>
</dbReference>
<evidence type="ECO:0000313" key="2">
    <source>
        <dbReference type="EMBL" id="MFC7441060.1"/>
    </source>
</evidence>
<comment type="caution">
    <text evidence="2">The sequence shown here is derived from an EMBL/GenBank/DDBJ whole genome shotgun (WGS) entry which is preliminary data.</text>
</comment>
<reference evidence="3" key="1">
    <citation type="journal article" date="2019" name="Int. J. Syst. Evol. Microbiol.">
        <title>The Global Catalogue of Microorganisms (GCM) 10K type strain sequencing project: providing services to taxonomists for standard genome sequencing and annotation.</title>
        <authorList>
            <consortium name="The Broad Institute Genomics Platform"/>
            <consortium name="The Broad Institute Genome Sequencing Center for Infectious Disease"/>
            <person name="Wu L."/>
            <person name="Ma J."/>
        </authorList>
    </citation>
    <scope>NUCLEOTIDE SEQUENCE [LARGE SCALE GENOMIC DNA]</scope>
    <source>
        <strain evidence="3">CGMCC 1.12942</strain>
    </source>
</reference>
<keyword evidence="2" id="KW-0808">Transferase</keyword>
<dbReference type="Pfam" id="PF13302">
    <property type="entry name" value="Acetyltransf_3"/>
    <property type="match status" value="1"/>
</dbReference>
<dbReference type="GO" id="GO:0016746">
    <property type="term" value="F:acyltransferase activity"/>
    <property type="evidence" value="ECO:0007669"/>
    <property type="project" value="UniProtKB-KW"/>
</dbReference>